<dbReference type="NCBIfam" id="TIGR01455">
    <property type="entry name" value="glmM"/>
    <property type="match status" value="1"/>
</dbReference>
<dbReference type="EMBL" id="JMEE01000036">
    <property type="protein sequence ID" value="RWR01502.1"/>
    <property type="molecule type" value="Genomic_DNA"/>
</dbReference>
<evidence type="ECO:0000256" key="7">
    <source>
        <dbReference type="ARBA" id="ARBA00068193"/>
    </source>
</evidence>
<dbReference type="InterPro" id="IPR005841">
    <property type="entry name" value="Alpha-D-phosphohexomutase_SF"/>
</dbReference>
<dbReference type="GO" id="GO:0008966">
    <property type="term" value="F:phosphoglucosamine mutase activity"/>
    <property type="evidence" value="ECO:0007669"/>
    <property type="project" value="UniProtKB-UniRule"/>
</dbReference>
<dbReference type="InterPro" id="IPR050060">
    <property type="entry name" value="Phosphoglucosamine_mutase"/>
</dbReference>
<comment type="function">
    <text evidence="8 10">Catalyzes the conversion of glucosamine-6-phosphate to glucosamine-1-phosphate.</text>
</comment>
<dbReference type="NCBIfam" id="NF008139">
    <property type="entry name" value="PRK10887.1"/>
    <property type="match status" value="1"/>
</dbReference>
<feature type="domain" description="Alpha-D-phosphohexomutase alpha/beta/alpha" evidence="13">
    <location>
        <begin position="157"/>
        <end position="254"/>
    </location>
</feature>
<dbReference type="PROSITE" id="PS00710">
    <property type="entry name" value="PGM_PMM"/>
    <property type="match status" value="1"/>
</dbReference>
<feature type="active site" description="Phosphoserine intermediate" evidence="8">
    <location>
        <position position="102"/>
    </location>
</feature>
<evidence type="ECO:0000256" key="5">
    <source>
        <dbReference type="ARBA" id="ARBA00023235"/>
    </source>
</evidence>
<keyword evidence="16" id="KW-1185">Reference proteome</keyword>
<organism evidence="15 16">
    <name type="scientific">[Pantoea] beijingensis</name>
    <dbReference type="NCBI Taxonomy" id="1324864"/>
    <lineage>
        <taxon>Bacteria</taxon>
        <taxon>Pseudomonadati</taxon>
        <taxon>Pseudomonadota</taxon>
        <taxon>Gammaproteobacteria</taxon>
        <taxon>Enterobacterales</taxon>
        <taxon>Erwiniaceae</taxon>
        <taxon>Erwinia</taxon>
    </lineage>
</organism>
<evidence type="ECO:0000259" key="14">
    <source>
        <dbReference type="Pfam" id="PF02880"/>
    </source>
</evidence>
<dbReference type="FunFam" id="3.30.310.50:FF:000001">
    <property type="entry name" value="Phosphoglucosamine mutase"/>
    <property type="match status" value="1"/>
</dbReference>
<feature type="binding site" evidence="8">
    <location>
        <position position="241"/>
    </location>
    <ligand>
        <name>Mg(2+)</name>
        <dbReference type="ChEBI" id="CHEBI:18420"/>
    </ligand>
</feature>
<evidence type="ECO:0000313" key="15">
    <source>
        <dbReference type="EMBL" id="RWR01502.1"/>
    </source>
</evidence>
<dbReference type="GO" id="GO:0006048">
    <property type="term" value="P:UDP-N-acetylglucosamine biosynthetic process"/>
    <property type="evidence" value="ECO:0007669"/>
    <property type="project" value="TreeGrafter"/>
</dbReference>
<keyword evidence="2 8" id="KW-0597">Phosphoprotein</keyword>
<feature type="modified residue" description="Phosphoserine" evidence="8">
    <location>
        <position position="102"/>
    </location>
</feature>
<evidence type="ECO:0000256" key="9">
    <source>
        <dbReference type="RuleBase" id="RU004326"/>
    </source>
</evidence>
<evidence type="ECO:0000256" key="1">
    <source>
        <dbReference type="ARBA" id="ARBA00010231"/>
    </source>
</evidence>
<dbReference type="PRINTS" id="PR00509">
    <property type="entry name" value="PGMPMM"/>
</dbReference>
<comment type="caution">
    <text evidence="15">The sequence shown here is derived from an EMBL/GenBank/DDBJ whole genome shotgun (WGS) entry which is preliminary data.</text>
</comment>
<dbReference type="EC" id="5.4.2.10" evidence="6 8"/>
<dbReference type="GO" id="GO:0009252">
    <property type="term" value="P:peptidoglycan biosynthetic process"/>
    <property type="evidence" value="ECO:0007669"/>
    <property type="project" value="UniProtKB-ARBA"/>
</dbReference>
<dbReference type="PANTHER" id="PTHR42946:SF1">
    <property type="entry name" value="PHOSPHOGLUCOMUTASE (ALPHA-D-GLUCOSE-1,6-BISPHOSPHATE-DEPENDENT)"/>
    <property type="match status" value="1"/>
</dbReference>
<accession>A0A443IBH3</accession>
<dbReference type="GO" id="GO:0005829">
    <property type="term" value="C:cytosol"/>
    <property type="evidence" value="ECO:0007669"/>
    <property type="project" value="TreeGrafter"/>
</dbReference>
<dbReference type="InterPro" id="IPR005845">
    <property type="entry name" value="A-D-PHexomutase_a/b/a-II"/>
</dbReference>
<dbReference type="PANTHER" id="PTHR42946">
    <property type="entry name" value="PHOSPHOHEXOSE MUTASE"/>
    <property type="match status" value="1"/>
</dbReference>
<dbReference type="InterPro" id="IPR016066">
    <property type="entry name" value="A-D-PHexomutase_CS"/>
</dbReference>
<comment type="PTM">
    <text evidence="8">Activated by phosphorylation.</text>
</comment>
<dbReference type="RefSeq" id="WP_128178588.1">
    <property type="nucleotide sequence ID" value="NZ_CP071409.1"/>
</dbReference>
<proteinExistence type="inferred from homology"/>
<evidence type="ECO:0000256" key="3">
    <source>
        <dbReference type="ARBA" id="ARBA00022723"/>
    </source>
</evidence>
<feature type="domain" description="Alpha-D-phosphohexomutase alpha/beta/alpha" evidence="14">
    <location>
        <begin position="258"/>
        <end position="364"/>
    </location>
</feature>
<dbReference type="FunFam" id="3.40.120.10:FF:000002">
    <property type="entry name" value="Phosphoglucosamine mutase"/>
    <property type="match status" value="1"/>
</dbReference>
<evidence type="ECO:0000256" key="6">
    <source>
        <dbReference type="ARBA" id="ARBA00066330"/>
    </source>
</evidence>
<dbReference type="InterPro" id="IPR036900">
    <property type="entry name" value="A-D-PHexomutase_C_sf"/>
</dbReference>
<comment type="catalytic activity">
    <reaction evidence="8 10">
        <text>alpha-D-glucosamine 1-phosphate = D-glucosamine 6-phosphate</text>
        <dbReference type="Rhea" id="RHEA:23424"/>
        <dbReference type="ChEBI" id="CHEBI:58516"/>
        <dbReference type="ChEBI" id="CHEBI:58725"/>
        <dbReference type="EC" id="5.4.2.10"/>
    </reaction>
</comment>
<dbReference type="InterPro" id="IPR006352">
    <property type="entry name" value="GlmM_bact"/>
</dbReference>
<evidence type="ECO:0000256" key="8">
    <source>
        <dbReference type="HAMAP-Rule" id="MF_01554"/>
    </source>
</evidence>
<feature type="domain" description="Alpha-D-phosphohexomutase C-terminal" evidence="11">
    <location>
        <begin position="373"/>
        <end position="440"/>
    </location>
</feature>
<sequence length="444" mass="47609">MSNRKYFGTDGIRGKVGESPITPDFVLKLGWAAGKVLARHGSKKIIIGKDTRISGYMLESALEAGLAAAGLSAAFTGPMPTPAVAYLTRTFRAEAGIVISASHNPFYDNGIKFFSIDGTKLPDDVEEAIEAEMEKPLTCVESAELGRASRIVDAAGRYIEFCKGTFPSELSLNGLKIVVDCANGATYHIAPNVLRELGANVIAVGCQPDGMNINKECGATDVRMLQERVLAEKADIGLAYDGDGDRIMMVDHLGNKVDGDQILYIIAREGLRQGQLRGGVVGTLMSNMGLELALKQLGIPFARAKVGDRYVLEKLQEKGWRLGAENSGHVILLDKTTTGDGIVAGLQVLTAMVRNHMSLHDLCSGMKLLPQILVNVRFSGDTDPLQDATVKSVTAEVEKSLHGRGRVLLRKSGTEPLIRVMVEGEDEAQVTALAHRIADAVKAV</sequence>
<dbReference type="AlphaFoldDB" id="A0A443IBH3"/>
<dbReference type="Pfam" id="PF02879">
    <property type="entry name" value="PGM_PMM_II"/>
    <property type="match status" value="1"/>
</dbReference>
<dbReference type="Gene3D" id="3.30.310.50">
    <property type="entry name" value="Alpha-D-phosphohexomutase, C-terminal domain"/>
    <property type="match status" value="1"/>
</dbReference>
<dbReference type="Pfam" id="PF00408">
    <property type="entry name" value="PGM_PMM_IV"/>
    <property type="match status" value="1"/>
</dbReference>
<evidence type="ECO:0000256" key="2">
    <source>
        <dbReference type="ARBA" id="ARBA00022553"/>
    </source>
</evidence>
<evidence type="ECO:0000259" key="12">
    <source>
        <dbReference type="Pfam" id="PF02878"/>
    </source>
</evidence>
<keyword evidence="5 8" id="KW-0413">Isomerase</keyword>
<dbReference type="HAMAP" id="MF_01554_B">
    <property type="entry name" value="GlmM_B"/>
    <property type="match status" value="1"/>
</dbReference>
<dbReference type="SUPFAM" id="SSF55957">
    <property type="entry name" value="Phosphoglucomutase, C-terminal domain"/>
    <property type="match status" value="1"/>
</dbReference>
<dbReference type="GO" id="GO:0004615">
    <property type="term" value="F:phosphomannomutase activity"/>
    <property type="evidence" value="ECO:0007669"/>
    <property type="project" value="TreeGrafter"/>
</dbReference>
<comment type="similarity">
    <text evidence="1 8 9">Belongs to the phosphohexose mutase family.</text>
</comment>
<evidence type="ECO:0000256" key="10">
    <source>
        <dbReference type="RuleBase" id="RU004327"/>
    </source>
</evidence>
<dbReference type="GO" id="GO:0005975">
    <property type="term" value="P:carbohydrate metabolic process"/>
    <property type="evidence" value="ECO:0007669"/>
    <property type="project" value="InterPro"/>
</dbReference>
<name>A0A443IBH3_9GAMM</name>
<dbReference type="InterPro" id="IPR005844">
    <property type="entry name" value="A-D-PHexomutase_a/b/a-I"/>
</dbReference>
<keyword evidence="4 8" id="KW-0460">Magnesium</keyword>
<keyword evidence="3 8" id="KW-0479">Metal-binding</keyword>
<reference evidence="15 16" key="1">
    <citation type="submission" date="2014-04" db="EMBL/GenBank/DDBJ databases">
        <title>Draft genome sequence of Pantoea beijingensis strain LMG 27579, an emerging pathogen to Pleurotus eryngii with potential industrial application.</title>
        <authorList>
            <person name="Xu F."/>
            <person name="Liu Y."/>
            <person name="Wang S."/>
            <person name="Yin Y."/>
            <person name="Ma Y."/>
            <person name="Zhao S."/>
            <person name="Rong C."/>
        </authorList>
    </citation>
    <scope>NUCLEOTIDE SEQUENCE [LARGE SCALE GENOMIC DNA]</scope>
    <source>
        <strain evidence="15 16">LMG 27579</strain>
    </source>
</reference>
<dbReference type="InterPro" id="IPR016055">
    <property type="entry name" value="A-D-PHexomutase_a/b/a-I/II/III"/>
</dbReference>
<dbReference type="InterPro" id="IPR005846">
    <property type="entry name" value="A-D-PHexomutase_a/b/a-III"/>
</dbReference>
<evidence type="ECO:0000313" key="16">
    <source>
        <dbReference type="Proteomes" id="UP000288794"/>
    </source>
</evidence>
<evidence type="ECO:0000259" key="13">
    <source>
        <dbReference type="Pfam" id="PF02879"/>
    </source>
</evidence>
<dbReference type="Proteomes" id="UP000288794">
    <property type="component" value="Unassembled WGS sequence"/>
</dbReference>
<dbReference type="GO" id="GO:0000287">
    <property type="term" value="F:magnesium ion binding"/>
    <property type="evidence" value="ECO:0007669"/>
    <property type="project" value="UniProtKB-UniRule"/>
</dbReference>
<dbReference type="Gene3D" id="3.40.120.10">
    <property type="entry name" value="Alpha-D-Glucose-1,6-Bisphosphate, subunit A, domain 3"/>
    <property type="match status" value="3"/>
</dbReference>
<protein>
    <recommendedName>
        <fullName evidence="7 8">Phosphoglucosamine mutase</fullName>
        <ecNumber evidence="6 8">5.4.2.10</ecNumber>
    </recommendedName>
</protein>
<dbReference type="SUPFAM" id="SSF53738">
    <property type="entry name" value="Phosphoglucomutase, first 3 domains"/>
    <property type="match status" value="3"/>
</dbReference>
<feature type="binding site" evidence="8">
    <location>
        <position position="243"/>
    </location>
    <ligand>
        <name>Mg(2+)</name>
        <dbReference type="ChEBI" id="CHEBI:18420"/>
    </ligand>
</feature>
<gene>
    <name evidence="8 15" type="primary">glmM</name>
    <name evidence="15" type="ORF">ED28_13510</name>
</gene>
<dbReference type="Pfam" id="PF02878">
    <property type="entry name" value="PGM_PMM_I"/>
    <property type="match status" value="1"/>
</dbReference>
<feature type="domain" description="Alpha-D-phosphohexomutase alpha/beta/alpha" evidence="12">
    <location>
        <begin position="4"/>
        <end position="135"/>
    </location>
</feature>
<dbReference type="FunFam" id="3.40.120.10:FF:000001">
    <property type="entry name" value="Phosphoglucosamine mutase"/>
    <property type="match status" value="1"/>
</dbReference>
<evidence type="ECO:0000256" key="4">
    <source>
        <dbReference type="ARBA" id="ARBA00022842"/>
    </source>
</evidence>
<dbReference type="CDD" id="cd05802">
    <property type="entry name" value="GlmM"/>
    <property type="match status" value="1"/>
</dbReference>
<feature type="binding site" evidence="8">
    <location>
        <position position="245"/>
    </location>
    <ligand>
        <name>Mg(2+)</name>
        <dbReference type="ChEBI" id="CHEBI:18420"/>
    </ligand>
</feature>
<feature type="binding site" description="via phosphate group" evidence="8">
    <location>
        <position position="102"/>
    </location>
    <ligand>
        <name>Mg(2+)</name>
        <dbReference type="ChEBI" id="CHEBI:18420"/>
    </ligand>
</feature>
<dbReference type="InterPro" id="IPR005843">
    <property type="entry name" value="A-D-PHexomutase_C"/>
</dbReference>
<comment type="cofactor">
    <cofactor evidence="8">
        <name>Mg(2+)</name>
        <dbReference type="ChEBI" id="CHEBI:18420"/>
    </cofactor>
    <text evidence="8">Binds 1 Mg(2+) ion per subunit.</text>
</comment>
<evidence type="ECO:0000259" key="11">
    <source>
        <dbReference type="Pfam" id="PF00408"/>
    </source>
</evidence>
<dbReference type="Pfam" id="PF02880">
    <property type="entry name" value="PGM_PMM_III"/>
    <property type="match status" value="1"/>
</dbReference>